<feature type="chain" id="PRO_5016745755" description="Long chronological lifespan protein 2" evidence="2">
    <location>
        <begin position="22"/>
        <end position="75"/>
    </location>
</feature>
<protein>
    <recommendedName>
        <fullName evidence="5">Long chronological lifespan protein 2</fullName>
    </recommendedName>
</protein>
<evidence type="ECO:0000256" key="1">
    <source>
        <dbReference type="SAM" id="MobiDB-lite"/>
    </source>
</evidence>
<reference evidence="3 4" key="1">
    <citation type="journal article" date="2018" name="IMA Fungus">
        <title>IMA Genome-F 9: Draft genome sequence of Annulohypoxylon stygium, Aspergillus mulundensis, Berkeleyomyces basicola (syn. Thielaviopsis basicola), Ceratocystis smalleyi, two Cercospora beticola strains, Coleophoma cylindrospora, Fusarium fracticaudum, Phialophora cf. hyalina, and Morchella septimelata.</title>
        <authorList>
            <person name="Wingfield B.D."/>
            <person name="Bills G.F."/>
            <person name="Dong Y."/>
            <person name="Huang W."/>
            <person name="Nel W.J."/>
            <person name="Swalarsk-Parry B.S."/>
            <person name="Vaghefi N."/>
            <person name="Wilken P.M."/>
            <person name="An Z."/>
            <person name="de Beer Z.W."/>
            <person name="De Vos L."/>
            <person name="Chen L."/>
            <person name="Duong T.A."/>
            <person name="Gao Y."/>
            <person name="Hammerbacher A."/>
            <person name="Kikkert J.R."/>
            <person name="Li Y."/>
            <person name="Li H."/>
            <person name="Li K."/>
            <person name="Li Q."/>
            <person name="Liu X."/>
            <person name="Ma X."/>
            <person name="Naidoo K."/>
            <person name="Pethybridge S.J."/>
            <person name="Sun J."/>
            <person name="Steenkamp E.T."/>
            <person name="van der Nest M.A."/>
            <person name="van Wyk S."/>
            <person name="Wingfield M.J."/>
            <person name="Xiong C."/>
            <person name="Yue Q."/>
            <person name="Zhang X."/>
        </authorList>
    </citation>
    <scope>NUCLEOTIDE SEQUENCE [LARGE SCALE GENOMIC DNA]</scope>
    <source>
        <strain evidence="3 4">BP 5553</strain>
    </source>
</reference>
<dbReference type="Proteomes" id="UP000254866">
    <property type="component" value="Unassembled WGS sequence"/>
</dbReference>
<dbReference type="EMBL" id="NPIC01000004">
    <property type="protein sequence ID" value="RDL36464.1"/>
    <property type="molecule type" value="Genomic_DNA"/>
</dbReference>
<keyword evidence="2" id="KW-0732">Signal</keyword>
<dbReference type="OrthoDB" id="2234316at2759"/>
<dbReference type="RefSeq" id="XP_031869120.1">
    <property type="nucleotide sequence ID" value="XM_032014439.1"/>
</dbReference>
<feature type="signal peptide" evidence="2">
    <location>
        <begin position="1"/>
        <end position="21"/>
    </location>
</feature>
<accession>A0A370TLR4</accession>
<keyword evidence="4" id="KW-1185">Reference proteome</keyword>
<evidence type="ECO:0000256" key="2">
    <source>
        <dbReference type="SAM" id="SignalP"/>
    </source>
</evidence>
<comment type="caution">
    <text evidence="3">The sequence shown here is derived from an EMBL/GenBank/DDBJ whole genome shotgun (WGS) entry which is preliminary data.</text>
</comment>
<feature type="region of interest" description="Disordered" evidence="1">
    <location>
        <begin position="32"/>
        <end position="75"/>
    </location>
</feature>
<evidence type="ECO:0000313" key="4">
    <source>
        <dbReference type="Proteomes" id="UP000254866"/>
    </source>
</evidence>
<dbReference type="STRING" id="2656787.A0A370TLR4"/>
<sequence length="75" mass="8549">MARTLIPLLSALLLLIVGASAQFQFFDQMFNGQQEQRHEPQNGPSDSGWYQQNYENGTTPPPRPLNPRMMEAKLM</sequence>
<evidence type="ECO:0008006" key="5">
    <source>
        <dbReference type="Google" id="ProtNLM"/>
    </source>
</evidence>
<organism evidence="3 4">
    <name type="scientific">Venustampulla echinocandica</name>
    <dbReference type="NCBI Taxonomy" id="2656787"/>
    <lineage>
        <taxon>Eukaryota</taxon>
        <taxon>Fungi</taxon>
        <taxon>Dikarya</taxon>
        <taxon>Ascomycota</taxon>
        <taxon>Pezizomycotina</taxon>
        <taxon>Leotiomycetes</taxon>
        <taxon>Helotiales</taxon>
        <taxon>Pleuroascaceae</taxon>
        <taxon>Venustampulla</taxon>
    </lineage>
</organism>
<name>A0A370TLR4_9HELO</name>
<proteinExistence type="predicted"/>
<gene>
    <name evidence="3" type="ORF">BP5553_05816</name>
</gene>
<dbReference type="AlphaFoldDB" id="A0A370TLR4"/>
<dbReference type="GeneID" id="43598665"/>
<feature type="compositionally biased region" description="Polar residues" evidence="1">
    <location>
        <begin position="42"/>
        <end position="58"/>
    </location>
</feature>
<evidence type="ECO:0000313" key="3">
    <source>
        <dbReference type="EMBL" id="RDL36464.1"/>
    </source>
</evidence>